<organism evidence="6 7">
    <name type="scientific">Marinitenerispora sediminis</name>
    <dbReference type="NCBI Taxonomy" id="1931232"/>
    <lineage>
        <taxon>Bacteria</taxon>
        <taxon>Bacillati</taxon>
        <taxon>Actinomycetota</taxon>
        <taxon>Actinomycetes</taxon>
        <taxon>Streptosporangiales</taxon>
        <taxon>Nocardiopsidaceae</taxon>
        <taxon>Marinitenerispora</taxon>
    </lineage>
</organism>
<dbReference type="PANTHER" id="PTHR30055:SF238">
    <property type="entry name" value="MYCOFACTOCIN BIOSYNTHESIS TRANSCRIPTIONAL REGULATOR MFTR-RELATED"/>
    <property type="match status" value="1"/>
</dbReference>
<dbReference type="InterPro" id="IPR023772">
    <property type="entry name" value="DNA-bd_HTH_TetR-type_CS"/>
</dbReference>
<dbReference type="Pfam" id="PF00440">
    <property type="entry name" value="TetR_N"/>
    <property type="match status" value="1"/>
</dbReference>
<keyword evidence="3" id="KW-0804">Transcription</keyword>
<dbReference type="Pfam" id="PF17754">
    <property type="entry name" value="TetR_C_14"/>
    <property type="match status" value="1"/>
</dbReference>
<evidence type="ECO:0000256" key="2">
    <source>
        <dbReference type="ARBA" id="ARBA00023125"/>
    </source>
</evidence>
<evidence type="ECO:0000259" key="5">
    <source>
        <dbReference type="PROSITE" id="PS50977"/>
    </source>
</evidence>
<dbReference type="Gene3D" id="1.10.10.60">
    <property type="entry name" value="Homeodomain-like"/>
    <property type="match status" value="1"/>
</dbReference>
<dbReference type="PRINTS" id="PR00455">
    <property type="entry name" value="HTHTETR"/>
</dbReference>
<dbReference type="GO" id="GO:0003700">
    <property type="term" value="F:DNA-binding transcription factor activity"/>
    <property type="evidence" value="ECO:0007669"/>
    <property type="project" value="TreeGrafter"/>
</dbReference>
<dbReference type="PANTHER" id="PTHR30055">
    <property type="entry name" value="HTH-TYPE TRANSCRIPTIONAL REGULATOR RUTR"/>
    <property type="match status" value="1"/>
</dbReference>
<proteinExistence type="predicted"/>
<keyword evidence="2 4" id="KW-0238">DNA-binding</keyword>
<accession>A0A368T9U1</accession>
<dbReference type="EMBL" id="QEIN01000019">
    <property type="protein sequence ID" value="RCV61497.1"/>
    <property type="molecule type" value="Genomic_DNA"/>
</dbReference>
<dbReference type="SUPFAM" id="SSF46689">
    <property type="entry name" value="Homeodomain-like"/>
    <property type="match status" value="1"/>
</dbReference>
<keyword evidence="1" id="KW-0805">Transcription regulation</keyword>
<dbReference type="PROSITE" id="PS50977">
    <property type="entry name" value="HTH_TETR_2"/>
    <property type="match status" value="1"/>
</dbReference>
<evidence type="ECO:0000256" key="3">
    <source>
        <dbReference type="ARBA" id="ARBA00023163"/>
    </source>
</evidence>
<feature type="DNA-binding region" description="H-T-H motif" evidence="4">
    <location>
        <begin position="35"/>
        <end position="54"/>
    </location>
</feature>
<evidence type="ECO:0000256" key="4">
    <source>
        <dbReference type="PROSITE-ProRule" id="PRU00335"/>
    </source>
</evidence>
<dbReference type="GO" id="GO:0000976">
    <property type="term" value="F:transcription cis-regulatory region binding"/>
    <property type="evidence" value="ECO:0007669"/>
    <property type="project" value="TreeGrafter"/>
</dbReference>
<dbReference type="InterPro" id="IPR001647">
    <property type="entry name" value="HTH_TetR"/>
</dbReference>
<dbReference type="AlphaFoldDB" id="A0A368T9U1"/>
<dbReference type="PROSITE" id="PS01081">
    <property type="entry name" value="HTH_TETR_1"/>
    <property type="match status" value="1"/>
</dbReference>
<dbReference type="InterPro" id="IPR050109">
    <property type="entry name" value="HTH-type_TetR-like_transc_reg"/>
</dbReference>
<protein>
    <submittedName>
        <fullName evidence="6">TetR family transcriptional regulator</fullName>
    </submittedName>
</protein>
<keyword evidence="7" id="KW-1185">Reference proteome</keyword>
<dbReference type="InterPro" id="IPR041347">
    <property type="entry name" value="MftR_C"/>
</dbReference>
<feature type="domain" description="HTH tetR-type" evidence="5">
    <location>
        <begin position="12"/>
        <end position="72"/>
    </location>
</feature>
<evidence type="ECO:0000313" key="6">
    <source>
        <dbReference type="EMBL" id="RCV61497.1"/>
    </source>
</evidence>
<sequence>MNATGLRERKKQATRRDLRRAALRLAAERGLENVTVEEIAAAANVSPRTFFNYFSAKEEAVLDFAVPGPTPEARAVFLDGGPAGELVEDLRVYLASSLPEDDALPFAEEIRWRKSLLEHEPHLAKRFMSAFHATEAELAEDIAARIGDEPDNVRPQLIAALATAALRFAMRRWVRSEGRDDLRVLLTDTFEALEQGL</sequence>
<comment type="caution">
    <text evidence="6">The sequence shown here is derived from an EMBL/GenBank/DDBJ whole genome shotgun (WGS) entry which is preliminary data.</text>
</comment>
<reference evidence="6 7" key="1">
    <citation type="submission" date="2018-04" db="EMBL/GenBank/DDBJ databases">
        <title>Novel actinobacteria from marine sediment.</title>
        <authorList>
            <person name="Ng Z.Y."/>
            <person name="Tan G.Y.A."/>
        </authorList>
    </citation>
    <scope>NUCLEOTIDE SEQUENCE [LARGE SCALE GENOMIC DNA]</scope>
    <source>
        <strain evidence="6 7">TPS81</strain>
    </source>
</reference>
<evidence type="ECO:0000256" key="1">
    <source>
        <dbReference type="ARBA" id="ARBA00023015"/>
    </source>
</evidence>
<dbReference type="OrthoDB" id="8688418at2"/>
<dbReference type="Gene3D" id="1.10.357.10">
    <property type="entry name" value="Tetracycline Repressor, domain 2"/>
    <property type="match status" value="1"/>
</dbReference>
<evidence type="ECO:0000313" key="7">
    <source>
        <dbReference type="Proteomes" id="UP000253318"/>
    </source>
</evidence>
<dbReference type="Proteomes" id="UP000253318">
    <property type="component" value="Unassembled WGS sequence"/>
</dbReference>
<gene>
    <name evidence="6" type="ORF">DEF24_04240</name>
</gene>
<name>A0A368T9U1_9ACTN</name>
<dbReference type="InterPro" id="IPR009057">
    <property type="entry name" value="Homeodomain-like_sf"/>
</dbReference>